<dbReference type="Proteomes" id="UP001217089">
    <property type="component" value="Unassembled WGS sequence"/>
</dbReference>
<sequence length="313" mass="35463">MERAKYTTTTMATGHLSLAKDVYNLLRNIDSMSGGQAKVLEWDEDNMGYLIVEVAPADGYYRNGKFKFKIDINVNDYPNNAPAVNCITPIYHPNIDTVTEELWPREEVSDPAEEEYSFKSSNVCLSIFELSVWNNSMHLEDCIQGLLFLFYNPNFEDPLTPLFDATTCNDMEEFAENVSLSLLGGNVEGVEYKTNYGLAEACHTVKDILTDIIDQVVPAEDFKEIEEGKGEVLQSENKTEKLAGTEVLCQDIISDLLQQICDENENEQKDHTDYVDLQKDGQEELIDIKVKVSECQQMKISCYGSIYRGTEFN</sequence>
<dbReference type="PROSITE" id="PS50127">
    <property type="entry name" value="UBC_2"/>
    <property type="match status" value="1"/>
</dbReference>
<dbReference type="SMART" id="SM00212">
    <property type="entry name" value="UBCc"/>
    <property type="match status" value="1"/>
</dbReference>
<keyword evidence="3" id="KW-1185">Reference proteome</keyword>
<dbReference type="InterPro" id="IPR016135">
    <property type="entry name" value="UBQ-conjugating_enzyme/RWD"/>
</dbReference>
<protein>
    <recommendedName>
        <fullName evidence="1">UBC core domain-containing protein</fullName>
    </recommendedName>
</protein>
<dbReference type="Gene3D" id="3.10.110.10">
    <property type="entry name" value="Ubiquitin Conjugating Enzyme"/>
    <property type="match status" value="1"/>
</dbReference>
<feature type="domain" description="UBC core" evidence="1">
    <location>
        <begin position="13"/>
        <end position="187"/>
    </location>
</feature>
<dbReference type="Pfam" id="PF00179">
    <property type="entry name" value="UQ_con"/>
    <property type="match status" value="2"/>
</dbReference>
<dbReference type="PANTHER" id="PTHR24068">
    <property type="entry name" value="UBIQUITIN-CONJUGATING ENZYME E2"/>
    <property type="match status" value="1"/>
</dbReference>
<evidence type="ECO:0000259" key="1">
    <source>
        <dbReference type="PROSITE" id="PS50127"/>
    </source>
</evidence>
<proteinExistence type="predicted"/>
<name>A0ABQ9E427_TEGGR</name>
<evidence type="ECO:0000313" key="2">
    <source>
        <dbReference type="EMBL" id="KAJ8298270.1"/>
    </source>
</evidence>
<dbReference type="SUPFAM" id="SSF54495">
    <property type="entry name" value="UBC-like"/>
    <property type="match status" value="1"/>
</dbReference>
<evidence type="ECO:0000313" key="3">
    <source>
        <dbReference type="Proteomes" id="UP001217089"/>
    </source>
</evidence>
<accession>A0ABQ9E427</accession>
<comment type="caution">
    <text evidence="2">The sequence shown here is derived from an EMBL/GenBank/DDBJ whole genome shotgun (WGS) entry which is preliminary data.</text>
</comment>
<gene>
    <name evidence="2" type="ORF">KUTeg_024801</name>
</gene>
<dbReference type="InterPro" id="IPR000608">
    <property type="entry name" value="UBC"/>
</dbReference>
<organism evidence="2 3">
    <name type="scientific">Tegillarca granosa</name>
    <name type="common">Malaysian cockle</name>
    <name type="synonym">Anadara granosa</name>
    <dbReference type="NCBI Taxonomy" id="220873"/>
    <lineage>
        <taxon>Eukaryota</taxon>
        <taxon>Metazoa</taxon>
        <taxon>Spiralia</taxon>
        <taxon>Lophotrochozoa</taxon>
        <taxon>Mollusca</taxon>
        <taxon>Bivalvia</taxon>
        <taxon>Autobranchia</taxon>
        <taxon>Pteriomorphia</taxon>
        <taxon>Arcoida</taxon>
        <taxon>Arcoidea</taxon>
        <taxon>Arcidae</taxon>
        <taxon>Tegillarca</taxon>
    </lineage>
</organism>
<dbReference type="CDD" id="cd23794">
    <property type="entry name" value="UBCc_UBE2F_UBE2M"/>
    <property type="match status" value="1"/>
</dbReference>
<dbReference type="EMBL" id="JARBDR010000923">
    <property type="protein sequence ID" value="KAJ8298270.1"/>
    <property type="molecule type" value="Genomic_DNA"/>
</dbReference>
<reference evidence="2 3" key="1">
    <citation type="submission" date="2022-12" db="EMBL/GenBank/DDBJ databases">
        <title>Chromosome-level genome of Tegillarca granosa.</title>
        <authorList>
            <person name="Kim J."/>
        </authorList>
    </citation>
    <scope>NUCLEOTIDE SEQUENCE [LARGE SCALE GENOMIC DNA]</scope>
    <source>
        <strain evidence="2">Teg-2019</strain>
        <tissue evidence="2">Adductor muscle</tissue>
    </source>
</reference>